<evidence type="ECO:0000313" key="1">
    <source>
        <dbReference type="EMBL" id="KAI3728754.1"/>
    </source>
</evidence>
<accession>A0ACB9C3H4</accession>
<evidence type="ECO:0000313" key="2">
    <source>
        <dbReference type="Proteomes" id="UP001055879"/>
    </source>
</evidence>
<comment type="caution">
    <text evidence="1">The sequence shown here is derived from an EMBL/GenBank/DDBJ whole genome shotgun (WGS) entry which is preliminary data.</text>
</comment>
<proteinExistence type="predicted"/>
<keyword evidence="2" id="KW-1185">Reference proteome</keyword>
<reference evidence="2" key="1">
    <citation type="journal article" date="2022" name="Mol. Ecol. Resour.">
        <title>The genomes of chicory, endive, great burdock and yacon provide insights into Asteraceae palaeo-polyploidization history and plant inulin production.</title>
        <authorList>
            <person name="Fan W."/>
            <person name="Wang S."/>
            <person name="Wang H."/>
            <person name="Wang A."/>
            <person name="Jiang F."/>
            <person name="Liu H."/>
            <person name="Zhao H."/>
            <person name="Xu D."/>
            <person name="Zhang Y."/>
        </authorList>
    </citation>
    <scope>NUCLEOTIDE SEQUENCE [LARGE SCALE GENOMIC DNA]</scope>
    <source>
        <strain evidence="2">cv. Niubang</strain>
    </source>
</reference>
<dbReference type="Proteomes" id="UP001055879">
    <property type="component" value="Linkage Group LG05"/>
</dbReference>
<reference evidence="1 2" key="2">
    <citation type="journal article" date="2022" name="Mol. Ecol. Resour.">
        <title>The genomes of chicory, endive, great burdock and yacon provide insights into Asteraceae paleo-polyploidization history and plant inulin production.</title>
        <authorList>
            <person name="Fan W."/>
            <person name="Wang S."/>
            <person name="Wang H."/>
            <person name="Wang A."/>
            <person name="Jiang F."/>
            <person name="Liu H."/>
            <person name="Zhao H."/>
            <person name="Xu D."/>
            <person name="Zhang Y."/>
        </authorList>
    </citation>
    <scope>NUCLEOTIDE SEQUENCE [LARGE SCALE GENOMIC DNA]</scope>
    <source>
        <strain evidence="2">cv. Niubang</strain>
    </source>
</reference>
<organism evidence="1 2">
    <name type="scientific">Arctium lappa</name>
    <name type="common">Greater burdock</name>
    <name type="synonym">Lappa major</name>
    <dbReference type="NCBI Taxonomy" id="4217"/>
    <lineage>
        <taxon>Eukaryota</taxon>
        <taxon>Viridiplantae</taxon>
        <taxon>Streptophyta</taxon>
        <taxon>Embryophyta</taxon>
        <taxon>Tracheophyta</taxon>
        <taxon>Spermatophyta</taxon>
        <taxon>Magnoliopsida</taxon>
        <taxon>eudicotyledons</taxon>
        <taxon>Gunneridae</taxon>
        <taxon>Pentapetalae</taxon>
        <taxon>asterids</taxon>
        <taxon>campanulids</taxon>
        <taxon>Asterales</taxon>
        <taxon>Asteraceae</taxon>
        <taxon>Carduoideae</taxon>
        <taxon>Cardueae</taxon>
        <taxon>Arctiinae</taxon>
        <taxon>Arctium</taxon>
    </lineage>
</organism>
<sequence length="80" mass="9074">MECNLTRPVIHSKINSQLDLSRPLLVCWLLHTVFQSLVPKSHTSNPRLELDCSFNITTLDLSSIELTIILDSHLFLNSSI</sequence>
<protein>
    <submittedName>
        <fullName evidence="1">Uncharacterized protein</fullName>
    </submittedName>
</protein>
<gene>
    <name evidence="1" type="ORF">L6452_17396</name>
</gene>
<dbReference type="EMBL" id="CM042051">
    <property type="protein sequence ID" value="KAI3728754.1"/>
    <property type="molecule type" value="Genomic_DNA"/>
</dbReference>
<name>A0ACB9C3H4_ARCLA</name>